<dbReference type="CDD" id="cd00037">
    <property type="entry name" value="CLECT"/>
    <property type="match status" value="1"/>
</dbReference>
<dbReference type="SUPFAM" id="SSF55811">
    <property type="entry name" value="Nudix"/>
    <property type="match status" value="1"/>
</dbReference>
<dbReference type="PROSITE" id="PS51462">
    <property type="entry name" value="NUDIX"/>
    <property type="match status" value="1"/>
</dbReference>
<name>A0ABD0LJ36_9CAEN</name>
<dbReference type="InterPro" id="IPR015797">
    <property type="entry name" value="NUDIX_hydrolase-like_dom_sf"/>
</dbReference>
<dbReference type="InterPro" id="IPR001304">
    <property type="entry name" value="C-type_lectin-like"/>
</dbReference>
<dbReference type="InterPro" id="IPR016186">
    <property type="entry name" value="C-type_lectin-like/link_sf"/>
</dbReference>
<accession>A0ABD0LJ36</accession>
<dbReference type="EMBL" id="JACVVK020000043">
    <property type="protein sequence ID" value="KAK7499465.1"/>
    <property type="molecule type" value="Genomic_DNA"/>
</dbReference>
<organism evidence="3 4">
    <name type="scientific">Batillaria attramentaria</name>
    <dbReference type="NCBI Taxonomy" id="370345"/>
    <lineage>
        <taxon>Eukaryota</taxon>
        <taxon>Metazoa</taxon>
        <taxon>Spiralia</taxon>
        <taxon>Lophotrochozoa</taxon>
        <taxon>Mollusca</taxon>
        <taxon>Gastropoda</taxon>
        <taxon>Caenogastropoda</taxon>
        <taxon>Sorbeoconcha</taxon>
        <taxon>Cerithioidea</taxon>
        <taxon>Batillariidae</taxon>
        <taxon>Batillaria</taxon>
    </lineage>
</organism>
<keyword evidence="4" id="KW-1185">Reference proteome</keyword>
<evidence type="ECO:0000313" key="4">
    <source>
        <dbReference type="Proteomes" id="UP001519460"/>
    </source>
</evidence>
<dbReference type="Pfam" id="PF15916">
    <property type="entry name" value="DUF4743"/>
    <property type="match status" value="1"/>
</dbReference>
<dbReference type="PROSITE" id="PS50041">
    <property type="entry name" value="C_TYPE_LECTIN_2"/>
    <property type="match status" value="1"/>
</dbReference>
<dbReference type="InterPro" id="IPR016187">
    <property type="entry name" value="CTDL_fold"/>
</dbReference>
<dbReference type="InterPro" id="IPR000086">
    <property type="entry name" value="NUDIX_hydrolase_dom"/>
</dbReference>
<evidence type="ECO:0008006" key="5">
    <source>
        <dbReference type="Google" id="ProtNLM"/>
    </source>
</evidence>
<dbReference type="SMART" id="SM00034">
    <property type="entry name" value="CLECT"/>
    <property type="match status" value="1"/>
</dbReference>
<evidence type="ECO:0000259" key="2">
    <source>
        <dbReference type="PROSITE" id="PS51462"/>
    </source>
</evidence>
<sequence length="525" mass="58868">MTRPTRRFVVTVHEAFLFRGRFSRFHYHAASRSACTEKMASRSDSFTAGLHRLVDRCNSFLRKGSSRKDCLGFFVDGTQLGFVRPEVVRKLRQFPDVFDVVQPEGQGGEGGLSAGVHLSQSLVVKQPDERTAAVAEAMEILHKQNEFVSLRGWYNEMYNVAKTFSSKPLFQIERSASPLFGLVTYGCHINGYTHDESGQLLMWIGKRSPHKAVYPGLYDNMCAGGLGAGLGVRENAWKECQEEASVPDHLLEKLQYCGSVSYCYEDERGVLPEVEFIFDLELPRDFQPVNADSEMEKFELLPILEVKEMIVRDGWKPNCALVILDFLIRHGIMTPDKEGQAAGARRQGPVAGPGDSLCPPGFVKLQNRHCYRYFSHSSTWVEAQDNGTLFSFLSVQLIASEKPATSTHTWLSGQDMLGLWAWSGHGYSAWQDMPYTAWASAQPPTQGGQDNTIRCLASENGEWKAEDCSQQLPFVCKWDGVVTEIVSPEELTAKRCHCRMPTQYPSVISVMPTVFQVRTSYTHTG</sequence>
<evidence type="ECO:0000313" key="3">
    <source>
        <dbReference type="EMBL" id="KAK7499465.1"/>
    </source>
</evidence>
<dbReference type="Pfam" id="PF00059">
    <property type="entry name" value="Lectin_C"/>
    <property type="match status" value="1"/>
</dbReference>
<evidence type="ECO:0000259" key="1">
    <source>
        <dbReference type="PROSITE" id="PS50041"/>
    </source>
</evidence>
<reference evidence="3 4" key="1">
    <citation type="journal article" date="2023" name="Sci. Data">
        <title>Genome assembly of the Korean intertidal mud-creeper Batillaria attramentaria.</title>
        <authorList>
            <person name="Patra A.K."/>
            <person name="Ho P.T."/>
            <person name="Jun S."/>
            <person name="Lee S.J."/>
            <person name="Kim Y."/>
            <person name="Won Y.J."/>
        </authorList>
    </citation>
    <scope>NUCLEOTIDE SEQUENCE [LARGE SCALE GENOMIC DNA]</scope>
    <source>
        <strain evidence="3">Wonlab-2016</strain>
    </source>
</reference>
<dbReference type="Gene3D" id="3.10.100.10">
    <property type="entry name" value="Mannose-Binding Protein A, subunit A"/>
    <property type="match status" value="1"/>
</dbReference>
<dbReference type="GO" id="GO:0044715">
    <property type="term" value="F:8-oxo-dGDP phosphatase activity"/>
    <property type="evidence" value="ECO:0007669"/>
    <property type="project" value="UniProtKB-ARBA"/>
</dbReference>
<dbReference type="PANTHER" id="PTHR13622:SF8">
    <property type="entry name" value="THIAMIN PYROPHOSPHOKINASE 1"/>
    <property type="match status" value="1"/>
</dbReference>
<feature type="domain" description="Nudix hydrolase" evidence="2">
    <location>
        <begin position="184"/>
        <end position="324"/>
    </location>
</feature>
<feature type="domain" description="C-type lectin" evidence="1">
    <location>
        <begin position="366"/>
        <end position="477"/>
    </location>
</feature>
<proteinExistence type="predicted"/>
<gene>
    <name evidence="3" type="ORF">BaRGS_00009117</name>
</gene>
<dbReference type="InterPro" id="IPR031804">
    <property type="entry name" value="DUF4743"/>
</dbReference>
<dbReference type="CDD" id="cd03676">
    <property type="entry name" value="NUDIX_Tnr3_like"/>
    <property type="match status" value="1"/>
</dbReference>
<dbReference type="FunFam" id="3.90.79.10:FF:000019">
    <property type="entry name" value="Thiamin pyrophosphokinase, putative"/>
    <property type="match status" value="1"/>
</dbReference>
<dbReference type="SUPFAM" id="SSF56436">
    <property type="entry name" value="C-type lectin-like"/>
    <property type="match status" value="1"/>
</dbReference>
<dbReference type="Proteomes" id="UP001519460">
    <property type="component" value="Unassembled WGS sequence"/>
</dbReference>
<dbReference type="Pfam" id="PF00293">
    <property type="entry name" value="NUDIX"/>
    <property type="match status" value="1"/>
</dbReference>
<protein>
    <recommendedName>
        <fullName evidence="5">Nudix hydrolase domain-containing protein</fullName>
    </recommendedName>
</protein>
<dbReference type="Gene3D" id="3.90.79.10">
    <property type="entry name" value="Nucleoside Triphosphate Pyrophosphohydrolase"/>
    <property type="match status" value="1"/>
</dbReference>
<dbReference type="AlphaFoldDB" id="A0ABD0LJ36"/>
<comment type="caution">
    <text evidence="3">The sequence shown here is derived from an EMBL/GenBank/DDBJ whole genome shotgun (WGS) entry which is preliminary data.</text>
</comment>
<dbReference type="PANTHER" id="PTHR13622">
    <property type="entry name" value="THIAMIN PYROPHOSPHOKINASE"/>
    <property type="match status" value="1"/>
</dbReference>